<dbReference type="EMBL" id="PGFJ01000002">
    <property type="protein sequence ID" value="PJJ80476.1"/>
    <property type="molecule type" value="Genomic_DNA"/>
</dbReference>
<gene>
    <name evidence="1" type="ORF">CLV57_3627</name>
</gene>
<evidence type="ECO:0000313" key="2">
    <source>
        <dbReference type="Proteomes" id="UP000242687"/>
    </source>
</evidence>
<comment type="caution">
    <text evidence="1">The sequence shown here is derived from an EMBL/GenBank/DDBJ whole genome shotgun (WGS) entry which is preliminary data.</text>
</comment>
<evidence type="ECO:0000313" key="1">
    <source>
        <dbReference type="EMBL" id="PJJ80476.1"/>
    </source>
</evidence>
<name>A0A2H9VQ76_9SPHI</name>
<protein>
    <submittedName>
        <fullName evidence="1">Uncharacterized protein</fullName>
    </submittedName>
</protein>
<dbReference type="AlphaFoldDB" id="A0A2H9VQ76"/>
<keyword evidence="2" id="KW-1185">Reference proteome</keyword>
<sequence>MKIIDQQLADSLLTNFDKELKSILQTDLNKVKGNKAKRK</sequence>
<accession>A0A2H9VQ76</accession>
<proteinExistence type="predicted"/>
<reference evidence="1 2" key="1">
    <citation type="submission" date="2017-11" db="EMBL/GenBank/DDBJ databases">
        <title>Genomic Encyclopedia of Archaeal and Bacterial Type Strains, Phase II (KMG-II): From Individual Species to Whole Genera.</title>
        <authorList>
            <person name="Goeker M."/>
        </authorList>
    </citation>
    <scope>NUCLEOTIDE SEQUENCE [LARGE SCALE GENOMIC DNA]</scope>
    <source>
        <strain evidence="1 2">DSM 28175</strain>
    </source>
</reference>
<organism evidence="1 2">
    <name type="scientific">Mucilaginibacter auburnensis</name>
    <dbReference type="NCBI Taxonomy" id="1457233"/>
    <lineage>
        <taxon>Bacteria</taxon>
        <taxon>Pseudomonadati</taxon>
        <taxon>Bacteroidota</taxon>
        <taxon>Sphingobacteriia</taxon>
        <taxon>Sphingobacteriales</taxon>
        <taxon>Sphingobacteriaceae</taxon>
        <taxon>Mucilaginibacter</taxon>
    </lineage>
</organism>
<dbReference type="Proteomes" id="UP000242687">
    <property type="component" value="Unassembled WGS sequence"/>
</dbReference>